<name>A0AAD5T0B3_9FUNG</name>
<evidence type="ECO:0000313" key="2">
    <source>
        <dbReference type="EMBL" id="KAJ3122278.1"/>
    </source>
</evidence>
<gene>
    <name evidence="2" type="ORF">HK100_012064</name>
</gene>
<sequence length="193" mass="21477">MPEQAARTPTVRNSEENEQPAPIANKKLQISTQQMNSPKSPDSSDGFSFLPSVRTKFSSRSKVASSSDHIRPMASILMEPIIDRENQCADEEENNDVWMESSVAAKFLLENGTGTRRKSWASLLDSVKSSVDTGRRAIARRSGESLIFSTMQPSPGVESVQEREDFLANNQANDSGYRIASFDFGRRWSKVLD</sequence>
<proteinExistence type="predicted"/>
<evidence type="ECO:0000256" key="1">
    <source>
        <dbReference type="SAM" id="MobiDB-lite"/>
    </source>
</evidence>
<feature type="compositionally biased region" description="Polar residues" evidence="1">
    <location>
        <begin position="28"/>
        <end position="46"/>
    </location>
</feature>
<evidence type="ECO:0000313" key="3">
    <source>
        <dbReference type="Proteomes" id="UP001211907"/>
    </source>
</evidence>
<dbReference type="Proteomes" id="UP001211907">
    <property type="component" value="Unassembled WGS sequence"/>
</dbReference>
<reference evidence="2" key="1">
    <citation type="submission" date="2020-05" db="EMBL/GenBank/DDBJ databases">
        <title>Phylogenomic resolution of chytrid fungi.</title>
        <authorList>
            <person name="Stajich J.E."/>
            <person name="Amses K."/>
            <person name="Simmons R."/>
            <person name="Seto K."/>
            <person name="Myers J."/>
            <person name="Bonds A."/>
            <person name="Quandt C.A."/>
            <person name="Barry K."/>
            <person name="Liu P."/>
            <person name="Grigoriev I."/>
            <person name="Longcore J.E."/>
            <person name="James T.Y."/>
        </authorList>
    </citation>
    <scope>NUCLEOTIDE SEQUENCE</scope>
    <source>
        <strain evidence="2">JEL0513</strain>
    </source>
</reference>
<feature type="region of interest" description="Disordered" evidence="1">
    <location>
        <begin position="1"/>
        <end position="51"/>
    </location>
</feature>
<dbReference type="EMBL" id="JADGJH010000822">
    <property type="protein sequence ID" value="KAJ3122278.1"/>
    <property type="molecule type" value="Genomic_DNA"/>
</dbReference>
<accession>A0AAD5T0B3</accession>
<protein>
    <submittedName>
        <fullName evidence="2">Uncharacterized protein</fullName>
    </submittedName>
</protein>
<comment type="caution">
    <text evidence="2">The sequence shown here is derived from an EMBL/GenBank/DDBJ whole genome shotgun (WGS) entry which is preliminary data.</text>
</comment>
<dbReference type="AlphaFoldDB" id="A0AAD5T0B3"/>
<organism evidence="2 3">
    <name type="scientific">Physocladia obscura</name>
    <dbReference type="NCBI Taxonomy" id="109957"/>
    <lineage>
        <taxon>Eukaryota</taxon>
        <taxon>Fungi</taxon>
        <taxon>Fungi incertae sedis</taxon>
        <taxon>Chytridiomycota</taxon>
        <taxon>Chytridiomycota incertae sedis</taxon>
        <taxon>Chytridiomycetes</taxon>
        <taxon>Chytridiales</taxon>
        <taxon>Chytriomycetaceae</taxon>
        <taxon>Physocladia</taxon>
    </lineage>
</organism>
<keyword evidence="3" id="KW-1185">Reference proteome</keyword>